<evidence type="ECO:0000313" key="8">
    <source>
        <dbReference type="Proteomes" id="UP001596060"/>
    </source>
</evidence>
<keyword evidence="3 5" id="KW-1133">Transmembrane helix</keyword>
<evidence type="ECO:0000259" key="6">
    <source>
        <dbReference type="Pfam" id="PF01794"/>
    </source>
</evidence>
<feature type="domain" description="Ferric oxidoreductase" evidence="6">
    <location>
        <begin position="43"/>
        <end position="157"/>
    </location>
</feature>
<accession>A0ABW0P9X2</accession>
<proteinExistence type="predicted"/>
<feature type="transmembrane region" description="Helical" evidence="5">
    <location>
        <begin position="114"/>
        <end position="134"/>
    </location>
</feature>
<feature type="transmembrane region" description="Helical" evidence="5">
    <location>
        <begin position="171"/>
        <end position="189"/>
    </location>
</feature>
<evidence type="ECO:0000256" key="1">
    <source>
        <dbReference type="ARBA" id="ARBA00004141"/>
    </source>
</evidence>
<comment type="caution">
    <text evidence="7">The sequence shown here is derived from an EMBL/GenBank/DDBJ whole genome shotgun (WGS) entry which is preliminary data.</text>
</comment>
<protein>
    <submittedName>
        <fullName evidence="7">Ferric reductase-like transmembrane domain-containing protein</fullName>
    </submittedName>
</protein>
<organism evidence="7 8">
    <name type="scientific">Bosea massiliensis</name>
    <dbReference type="NCBI Taxonomy" id="151419"/>
    <lineage>
        <taxon>Bacteria</taxon>
        <taxon>Pseudomonadati</taxon>
        <taxon>Pseudomonadota</taxon>
        <taxon>Alphaproteobacteria</taxon>
        <taxon>Hyphomicrobiales</taxon>
        <taxon>Boseaceae</taxon>
        <taxon>Bosea</taxon>
    </lineage>
</organism>
<dbReference type="EMBL" id="JBHSLU010000148">
    <property type="protein sequence ID" value="MFC5509163.1"/>
    <property type="molecule type" value="Genomic_DNA"/>
</dbReference>
<gene>
    <name evidence="7" type="ORF">ACFPN9_28445</name>
</gene>
<evidence type="ECO:0000256" key="2">
    <source>
        <dbReference type="ARBA" id="ARBA00022692"/>
    </source>
</evidence>
<evidence type="ECO:0000256" key="5">
    <source>
        <dbReference type="SAM" id="Phobius"/>
    </source>
</evidence>
<feature type="transmembrane region" description="Helical" evidence="5">
    <location>
        <begin position="146"/>
        <end position="165"/>
    </location>
</feature>
<dbReference type="RefSeq" id="WP_377817969.1">
    <property type="nucleotide sequence ID" value="NZ_JBHSLU010000148.1"/>
</dbReference>
<name>A0ABW0P9X2_9HYPH</name>
<keyword evidence="8" id="KW-1185">Reference proteome</keyword>
<dbReference type="InterPro" id="IPR013130">
    <property type="entry name" value="Fe3_Rdtase_TM_dom"/>
</dbReference>
<dbReference type="Pfam" id="PF01794">
    <property type="entry name" value="Ferric_reduct"/>
    <property type="match status" value="1"/>
</dbReference>
<evidence type="ECO:0000313" key="7">
    <source>
        <dbReference type="EMBL" id="MFC5509163.1"/>
    </source>
</evidence>
<sequence length="212" mass="22936">MASLRGPLIWGLLTLAVAVPIALAAGSPLLAWRDGVYIASGFAGILALALLLLQPLLAGGALPGLPARWSRRLHGWVGAALVALIVLHVVGLWVTSPPDVVDALLFVSPTPFSAWGVVAMWALFASAALAAWRFRFRLAPRTWRLAHSLLAVVIVIGSVVHAWLVDGTMEPFSKAAFCLFVLLATAWVIRDRRAWALLRRNRRPPTARPERP</sequence>
<comment type="subcellular location">
    <subcellularLocation>
        <location evidence="1">Membrane</location>
        <topology evidence="1">Multi-pass membrane protein</topology>
    </subcellularLocation>
</comment>
<evidence type="ECO:0000256" key="3">
    <source>
        <dbReference type="ARBA" id="ARBA00022989"/>
    </source>
</evidence>
<keyword evidence="2 5" id="KW-0812">Transmembrane</keyword>
<feature type="transmembrane region" description="Helical" evidence="5">
    <location>
        <begin position="73"/>
        <end position="94"/>
    </location>
</feature>
<reference evidence="8" key="1">
    <citation type="journal article" date="2019" name="Int. J. Syst. Evol. Microbiol.">
        <title>The Global Catalogue of Microorganisms (GCM) 10K type strain sequencing project: providing services to taxonomists for standard genome sequencing and annotation.</title>
        <authorList>
            <consortium name="The Broad Institute Genomics Platform"/>
            <consortium name="The Broad Institute Genome Sequencing Center for Infectious Disease"/>
            <person name="Wu L."/>
            <person name="Ma J."/>
        </authorList>
    </citation>
    <scope>NUCLEOTIDE SEQUENCE [LARGE SCALE GENOMIC DNA]</scope>
    <source>
        <strain evidence="8">CCUG 43117</strain>
    </source>
</reference>
<evidence type="ECO:0000256" key="4">
    <source>
        <dbReference type="ARBA" id="ARBA00023136"/>
    </source>
</evidence>
<keyword evidence="4 5" id="KW-0472">Membrane</keyword>
<dbReference type="Proteomes" id="UP001596060">
    <property type="component" value="Unassembled WGS sequence"/>
</dbReference>